<evidence type="ECO:0000256" key="2">
    <source>
        <dbReference type="SAM" id="Phobius"/>
    </source>
</evidence>
<keyword evidence="2" id="KW-1133">Transmembrane helix</keyword>
<accession>A0A9X1JNQ9</accession>
<comment type="caution">
    <text evidence="4">The sequence shown here is derived from an EMBL/GenBank/DDBJ whole genome shotgun (WGS) entry which is preliminary data.</text>
</comment>
<reference evidence="4" key="1">
    <citation type="submission" date="2021-04" db="EMBL/GenBank/DDBJ databases">
        <authorList>
            <person name="Pira H."/>
            <person name="Risdian C."/>
            <person name="Wink J."/>
        </authorList>
    </citation>
    <scope>NUCLEOTIDE SEQUENCE</scope>
    <source>
        <strain evidence="4">WHY3</strain>
    </source>
</reference>
<dbReference type="Pfam" id="PF13181">
    <property type="entry name" value="TPR_8"/>
    <property type="match status" value="1"/>
</dbReference>
<dbReference type="EMBL" id="JAGSPD010000009">
    <property type="protein sequence ID" value="MBV7269875.1"/>
    <property type="molecule type" value="Genomic_DNA"/>
</dbReference>
<name>A0A9X1JNQ9_9FLAO</name>
<evidence type="ECO:0000313" key="4">
    <source>
        <dbReference type="EMBL" id="MBV7269875.1"/>
    </source>
</evidence>
<feature type="coiled-coil region" evidence="1">
    <location>
        <begin position="335"/>
        <end position="379"/>
    </location>
</feature>
<keyword evidence="5" id="KW-1185">Reference proteome</keyword>
<feature type="domain" description="CHAT" evidence="3">
    <location>
        <begin position="742"/>
        <end position="1042"/>
    </location>
</feature>
<dbReference type="PANTHER" id="PTHR10098">
    <property type="entry name" value="RAPSYN-RELATED"/>
    <property type="match status" value="1"/>
</dbReference>
<dbReference type="PANTHER" id="PTHR10098:SF108">
    <property type="entry name" value="TETRATRICOPEPTIDE REPEAT PROTEIN 28"/>
    <property type="match status" value="1"/>
</dbReference>
<dbReference type="InterPro" id="IPR019734">
    <property type="entry name" value="TPR_rpt"/>
</dbReference>
<keyword evidence="2" id="KW-0472">Membrane</keyword>
<proteinExistence type="predicted"/>
<evidence type="ECO:0000259" key="3">
    <source>
        <dbReference type="Pfam" id="PF12770"/>
    </source>
</evidence>
<protein>
    <submittedName>
        <fullName evidence="4">CHAT domain-containing protein</fullName>
    </submittedName>
</protein>
<organism evidence="4 5">
    <name type="scientific">Winogradskyella luteola</name>
    <dbReference type="NCBI Taxonomy" id="2828330"/>
    <lineage>
        <taxon>Bacteria</taxon>
        <taxon>Pseudomonadati</taxon>
        <taxon>Bacteroidota</taxon>
        <taxon>Flavobacteriia</taxon>
        <taxon>Flavobacteriales</taxon>
        <taxon>Flavobacteriaceae</taxon>
        <taxon>Winogradskyella</taxon>
    </lineage>
</organism>
<evidence type="ECO:0000313" key="5">
    <source>
        <dbReference type="Proteomes" id="UP001138894"/>
    </source>
</evidence>
<dbReference type="Pfam" id="PF12770">
    <property type="entry name" value="CHAT"/>
    <property type="match status" value="1"/>
</dbReference>
<dbReference type="SMART" id="SM00028">
    <property type="entry name" value="TPR"/>
    <property type="match status" value="6"/>
</dbReference>
<dbReference type="InterPro" id="IPR024983">
    <property type="entry name" value="CHAT_dom"/>
</dbReference>
<keyword evidence="2" id="KW-0812">Transmembrane</keyword>
<sequence>MVVTLRNSLYILYFFIALPLFAQQDSSLKLEQIDNFLDANQIKKADSALNTQINQLMRLKLYDSLYHYPLYIGKITLQKKNATDAVKEAKKFVDNLKSLTPNKRTLFRTYLSMDQLYLYLGDDDNCVIASKKALEYAESLADVKPKELGHINYVIGSNYYALYDLSNALRYFKQAVSAYEKSKDAKKSKVSDAHNGIAVSYWTLNKLDSAKIAFNKAIKFAEESELKGFDKLYYINAFKFNLALVLDDSGNVGEAIEMKKDIIKNLSNIIDNSKDEELVQESERLQSSAFSNLAAFYNDIGFVSKAYDMLTYAYKKKKLVYEPTSPRLATALYQIATAEIELKDLDKGIESINKALAQLKSSSNKYTSLEAEFLQLKARAYAEKGDALTATRIYEESEELYSQVYPTEYSRAYLIFLRDYALFLAENGEKEKAVATAKKSYNYVRENGGNDNFPLLKEYGTLANIYFLAKDYQKAYEWAEKGNTYLDNRIKEASFAMDSLQVEFRQPTFILFEAKSKYHSTSSRDEDFLLKLAHKLNQAFTILEKRKAITFDADDVSTLLSESKTVSDFGKLLYLELYNLTSKPAYLSKIIELHEAGIYNKIRTRLSLKFDVNFANIPKSIFEREKELKKELTSSLSKKDAKIDAFFKAEKSWEIFIDSLKISYPDYYKMRYAKIEADINQLQSKLPTETTVVRYLKIDGKLYAYVYSKTQNSLVALSSDGISELINSLNNNVTNTDEINNTLHELYNSLWFPIEDKVVSKRVIIIPDGELFNLSFEMMTRKKNQSLKEFSSNSLLSMHTISYNYSLLLLEEQRKTIDYSNDFIAFAPEFNREMKENYKISITDSLNIDRTYLTLLPQPFTVDLASEYSRLFNGESFINENASKQVFTSQAKEHKIIHIGTHAESNNISPELSRLIFAKNLNDESATDDNSLYTYEIYNQNLSSNLAILTACETGKPSYQSGEGMISLAHAFNYAGSESILTSLWKIDEQSSTTIIDNFYGYLKNGLPKDEALQKAKLDYIANAEGRTRSPQYWAGLVLIGDSSPIDLSPDNLWWVWATLILVIFLALYFFIRNRIKSRSRLGKSSIVHNNTASNRDIET</sequence>
<dbReference type="RefSeq" id="WP_218546750.1">
    <property type="nucleotide sequence ID" value="NZ_JAGSPD010000009.1"/>
</dbReference>
<evidence type="ECO:0000256" key="1">
    <source>
        <dbReference type="SAM" id="Coils"/>
    </source>
</evidence>
<gene>
    <name evidence="4" type="ORF">KCG49_11820</name>
</gene>
<keyword evidence="1" id="KW-0175">Coiled coil</keyword>
<dbReference type="AlphaFoldDB" id="A0A9X1JNQ9"/>
<feature type="transmembrane region" description="Helical" evidence="2">
    <location>
        <begin position="1053"/>
        <end position="1072"/>
    </location>
</feature>
<dbReference type="Proteomes" id="UP001138894">
    <property type="component" value="Unassembled WGS sequence"/>
</dbReference>